<dbReference type="InterPro" id="IPR001585">
    <property type="entry name" value="TAL/FSA"/>
</dbReference>
<dbReference type="Gene3D" id="3.20.20.70">
    <property type="entry name" value="Aldolase class I"/>
    <property type="match status" value="1"/>
</dbReference>
<dbReference type="GO" id="GO:0005975">
    <property type="term" value="P:carbohydrate metabolic process"/>
    <property type="evidence" value="ECO:0007669"/>
    <property type="project" value="InterPro"/>
</dbReference>
<feature type="region of interest" description="Disordered" evidence="2">
    <location>
        <begin position="29"/>
        <end position="64"/>
    </location>
</feature>
<protein>
    <submittedName>
        <fullName evidence="3">Transaldolase family protein</fullName>
    </submittedName>
</protein>
<evidence type="ECO:0000313" key="3">
    <source>
        <dbReference type="EMBL" id="EUA08984.1"/>
    </source>
</evidence>
<reference evidence="3" key="1">
    <citation type="submission" date="2014-01" db="EMBL/GenBank/DDBJ databases">
        <authorList>
            <person name="Brown-Elliot B."/>
            <person name="Wallace R."/>
            <person name="Lenaerts A."/>
            <person name="Ordway D."/>
            <person name="DeGroote M.A."/>
            <person name="Parker T."/>
            <person name="Sizemore C."/>
            <person name="Tallon L.J."/>
            <person name="Sadzewicz L.K."/>
            <person name="Sengamalay N."/>
            <person name="Fraser C.M."/>
            <person name="Hine E."/>
            <person name="Shefchek K.A."/>
            <person name="Das S.P."/>
            <person name="Tettelin H."/>
        </authorList>
    </citation>
    <scope>NUCLEOTIDE SEQUENCE [LARGE SCALE GENOMIC DNA]</scope>
    <source>
        <strain evidence="3">4042</strain>
    </source>
</reference>
<dbReference type="PATRIC" id="fig|1299334.3.peg.9530"/>
<proteinExistence type="predicted"/>
<dbReference type="Pfam" id="PF00923">
    <property type="entry name" value="TAL_FSA"/>
    <property type="match status" value="1"/>
</dbReference>
<name>X7YPE6_MYCXE</name>
<dbReference type="EMBL" id="JAOB01000090">
    <property type="protein sequence ID" value="EUA08984.1"/>
    <property type="molecule type" value="Genomic_DNA"/>
</dbReference>
<gene>
    <name evidence="3" type="ORF">I553_10041</name>
</gene>
<dbReference type="InterPro" id="IPR013785">
    <property type="entry name" value="Aldolase_TIM"/>
</dbReference>
<dbReference type="AlphaFoldDB" id="X7YPE6"/>
<comment type="caution">
    <text evidence="3">The sequence shown here is derived from an EMBL/GenBank/DDBJ whole genome shotgun (WGS) entry which is preliminary data.</text>
</comment>
<accession>X7YPE6</accession>
<keyword evidence="1" id="KW-0704">Schiff base</keyword>
<evidence type="ECO:0000256" key="1">
    <source>
        <dbReference type="ARBA" id="ARBA00023270"/>
    </source>
</evidence>
<dbReference type="SUPFAM" id="SSF51569">
    <property type="entry name" value="Aldolase"/>
    <property type="match status" value="1"/>
</dbReference>
<organism evidence="3">
    <name type="scientific">Mycobacterium xenopi 4042</name>
    <dbReference type="NCBI Taxonomy" id="1299334"/>
    <lineage>
        <taxon>Bacteria</taxon>
        <taxon>Bacillati</taxon>
        <taxon>Actinomycetota</taxon>
        <taxon>Actinomycetes</taxon>
        <taxon>Mycobacteriales</taxon>
        <taxon>Mycobacteriaceae</taxon>
        <taxon>Mycobacterium</taxon>
    </lineage>
</organism>
<sequence>MDAYLAGSRKPRRLAATCRRSIRSHRFSFPGWTPKSTTGWRKSAPKRRSHCGQGRCRQRPAGLRRLPGGVRGWRALPGAQARRRAGAAPAVGLDRCQEPRVPRHSLRHRAGRPNTVNTMPEKTIDAVADHGVITGDTVTGRAGEAQEVFDKLEAIGIDLTDVFKVLEDEGVEKFVASWDELLKETKAQLESAAQ</sequence>
<evidence type="ECO:0000256" key="2">
    <source>
        <dbReference type="SAM" id="MobiDB-lite"/>
    </source>
</evidence>